<reference evidence="6 7" key="1">
    <citation type="submission" date="2020-10" db="EMBL/GenBank/DDBJ databases">
        <title>Ca. Dormibacterota MAGs.</title>
        <authorList>
            <person name="Montgomery K."/>
        </authorList>
    </citation>
    <scope>NUCLEOTIDE SEQUENCE [LARGE SCALE GENOMIC DNA]</scope>
    <source>
        <strain evidence="6">SC8812_S17_18</strain>
    </source>
</reference>
<dbReference type="GO" id="GO:0046872">
    <property type="term" value="F:metal ion binding"/>
    <property type="evidence" value="ECO:0007669"/>
    <property type="project" value="UniProtKB-KW"/>
</dbReference>
<dbReference type="AlphaFoldDB" id="A0A934JWA4"/>
<keyword evidence="1 4" id="KW-0349">Heme</keyword>
<keyword evidence="3 4" id="KW-0408">Iron</keyword>
<dbReference type="PROSITE" id="PS51007">
    <property type="entry name" value="CYTC"/>
    <property type="match status" value="2"/>
</dbReference>
<evidence type="ECO:0000259" key="5">
    <source>
        <dbReference type="PROSITE" id="PS51007"/>
    </source>
</evidence>
<dbReference type="EMBL" id="JAEKNS010000057">
    <property type="protein sequence ID" value="MBJ7594205.1"/>
    <property type="molecule type" value="Genomic_DNA"/>
</dbReference>
<accession>A0A934JWA4</accession>
<dbReference type="InterPro" id="IPR036909">
    <property type="entry name" value="Cyt_c-like_dom_sf"/>
</dbReference>
<feature type="domain" description="Cytochrome c" evidence="5">
    <location>
        <begin position="58"/>
        <end position="157"/>
    </location>
</feature>
<evidence type="ECO:0000256" key="2">
    <source>
        <dbReference type="ARBA" id="ARBA00022723"/>
    </source>
</evidence>
<dbReference type="Pfam" id="PF13442">
    <property type="entry name" value="Cytochrome_CBB3"/>
    <property type="match status" value="1"/>
</dbReference>
<keyword evidence="2 4" id="KW-0479">Metal-binding</keyword>
<sequence>MSRWLFVILSAILVALVGIAAIRDSQDRDYLAIQQRYQSDYKDTGFNIQVQQIFPAFPDAKRGDTFRVERCISCHVPDIGTIGPELAAQRLAQDFMKYEPNAQAIITQNHLTGIHPAYIANGPSVQSATGKGVVAAMDYSLDGATGTGFLPYTVTGTATNAKQGYAITPSTVLAGPLPVSVAPATLNASQTNPALQKVGIDQVGCIVCHNGSRLALNQTDAHQNLIINPEYDFTAGAQLYYKYCVTCHGVQGEGGKGPPLDNQDRLGFFNEDYYYRCIEYGFTDFEHIGSIMPNWGSTASDFTYDPTRDKQKPGSRVLSENQIQILIQFIRRWENYTTLP</sequence>
<dbReference type="Gene3D" id="1.10.760.10">
    <property type="entry name" value="Cytochrome c-like domain"/>
    <property type="match status" value="1"/>
</dbReference>
<evidence type="ECO:0000256" key="3">
    <source>
        <dbReference type="ARBA" id="ARBA00023004"/>
    </source>
</evidence>
<feature type="domain" description="Cytochrome c" evidence="5">
    <location>
        <begin position="231"/>
        <end position="334"/>
    </location>
</feature>
<organism evidence="6 7">
    <name type="scientific">Candidatus Aeolococcus gillhamiae</name>
    <dbReference type="NCBI Taxonomy" id="3127015"/>
    <lineage>
        <taxon>Bacteria</taxon>
        <taxon>Bacillati</taxon>
        <taxon>Candidatus Dormiibacterota</taxon>
        <taxon>Candidatus Dormibacteria</taxon>
        <taxon>Candidatus Aeolococcales</taxon>
        <taxon>Candidatus Aeolococcaceae</taxon>
        <taxon>Candidatus Aeolococcus</taxon>
    </lineage>
</organism>
<dbReference type="SUPFAM" id="SSF48695">
    <property type="entry name" value="Multiheme cytochromes"/>
    <property type="match status" value="1"/>
</dbReference>
<evidence type="ECO:0000256" key="1">
    <source>
        <dbReference type="ARBA" id="ARBA00022617"/>
    </source>
</evidence>
<dbReference type="GO" id="GO:0020037">
    <property type="term" value="F:heme binding"/>
    <property type="evidence" value="ECO:0007669"/>
    <property type="project" value="InterPro"/>
</dbReference>
<dbReference type="InterPro" id="IPR009056">
    <property type="entry name" value="Cyt_c-like_dom"/>
</dbReference>
<evidence type="ECO:0000256" key="4">
    <source>
        <dbReference type="PROSITE-ProRule" id="PRU00433"/>
    </source>
</evidence>
<dbReference type="InterPro" id="IPR036280">
    <property type="entry name" value="Multihaem_cyt_sf"/>
</dbReference>
<dbReference type="GO" id="GO:0009055">
    <property type="term" value="F:electron transfer activity"/>
    <property type="evidence" value="ECO:0007669"/>
    <property type="project" value="InterPro"/>
</dbReference>
<comment type="caution">
    <text evidence="6">The sequence shown here is derived from an EMBL/GenBank/DDBJ whole genome shotgun (WGS) entry which is preliminary data.</text>
</comment>
<dbReference type="SUPFAM" id="SSF46626">
    <property type="entry name" value="Cytochrome c"/>
    <property type="match status" value="1"/>
</dbReference>
<evidence type="ECO:0000313" key="6">
    <source>
        <dbReference type="EMBL" id="MBJ7594205.1"/>
    </source>
</evidence>
<evidence type="ECO:0000313" key="7">
    <source>
        <dbReference type="Proteomes" id="UP000606991"/>
    </source>
</evidence>
<gene>
    <name evidence="6" type="ORF">JF886_04960</name>
</gene>
<proteinExistence type="predicted"/>
<dbReference type="RefSeq" id="WP_337310196.1">
    <property type="nucleotide sequence ID" value="NZ_JAEKNS010000057.1"/>
</dbReference>
<dbReference type="Proteomes" id="UP000606991">
    <property type="component" value="Unassembled WGS sequence"/>
</dbReference>
<protein>
    <submittedName>
        <fullName evidence="6">Cytochrome c</fullName>
    </submittedName>
</protein>
<name>A0A934JWA4_9BACT</name>